<organism evidence="8">
    <name type="scientific">marine sediment metagenome</name>
    <dbReference type="NCBI Taxonomy" id="412755"/>
    <lineage>
        <taxon>unclassified sequences</taxon>
        <taxon>metagenomes</taxon>
        <taxon>ecological metagenomes</taxon>
    </lineage>
</organism>
<keyword evidence="5" id="KW-1278">Translocase</keyword>
<dbReference type="GO" id="GO:0055052">
    <property type="term" value="C:ATP-binding cassette (ABC) transporter complex, substrate-binding subunit-containing"/>
    <property type="evidence" value="ECO:0007669"/>
    <property type="project" value="TreeGrafter"/>
</dbReference>
<evidence type="ECO:0000256" key="2">
    <source>
        <dbReference type="ARBA" id="ARBA00022475"/>
    </source>
</evidence>
<dbReference type="InterPro" id="IPR040582">
    <property type="entry name" value="OB_MalK-like"/>
</dbReference>
<dbReference type="SUPFAM" id="SSF50331">
    <property type="entry name" value="MOP-like"/>
    <property type="match status" value="1"/>
</dbReference>
<dbReference type="PANTHER" id="PTHR43875:SF15">
    <property type="entry name" value="TREHALOSE IMPORT ATP-BINDING PROTEIN SUGC"/>
    <property type="match status" value="1"/>
</dbReference>
<feature type="non-terminal residue" evidence="8">
    <location>
        <position position="377"/>
    </location>
</feature>
<dbReference type="Gene3D" id="3.40.50.300">
    <property type="entry name" value="P-loop containing nucleotide triphosphate hydrolases"/>
    <property type="match status" value="1"/>
</dbReference>
<dbReference type="InterPro" id="IPR003439">
    <property type="entry name" value="ABC_transporter-like_ATP-bd"/>
</dbReference>
<dbReference type="FunFam" id="3.40.50.300:FF:000042">
    <property type="entry name" value="Maltose/maltodextrin ABC transporter, ATP-binding protein"/>
    <property type="match status" value="1"/>
</dbReference>
<dbReference type="InterPro" id="IPR008995">
    <property type="entry name" value="Mo/tungstate-bd_C_term_dom"/>
</dbReference>
<dbReference type="SUPFAM" id="SSF52540">
    <property type="entry name" value="P-loop containing nucleoside triphosphate hydrolases"/>
    <property type="match status" value="1"/>
</dbReference>
<keyword evidence="1" id="KW-0813">Transport</keyword>
<protein>
    <recommendedName>
        <fullName evidence="7">ABC transporter domain-containing protein</fullName>
    </recommendedName>
</protein>
<gene>
    <name evidence="8" type="ORF">LCGC14_2420470</name>
</gene>
<dbReference type="CDD" id="cd03301">
    <property type="entry name" value="ABC_MalK_N"/>
    <property type="match status" value="1"/>
</dbReference>
<keyword evidence="2" id="KW-1003">Cell membrane</keyword>
<name>A0A0F9EJ42_9ZZZZ</name>
<dbReference type="Gene3D" id="2.40.50.100">
    <property type="match status" value="1"/>
</dbReference>
<dbReference type="PANTHER" id="PTHR43875">
    <property type="entry name" value="MALTODEXTRIN IMPORT ATP-BINDING PROTEIN MSMX"/>
    <property type="match status" value="1"/>
</dbReference>
<reference evidence="8" key="1">
    <citation type="journal article" date="2015" name="Nature">
        <title>Complex archaea that bridge the gap between prokaryotes and eukaryotes.</title>
        <authorList>
            <person name="Spang A."/>
            <person name="Saw J.H."/>
            <person name="Jorgensen S.L."/>
            <person name="Zaremba-Niedzwiedzka K."/>
            <person name="Martijn J."/>
            <person name="Lind A.E."/>
            <person name="van Eijk R."/>
            <person name="Schleper C."/>
            <person name="Guy L."/>
            <person name="Ettema T.J."/>
        </authorList>
    </citation>
    <scope>NUCLEOTIDE SEQUENCE</scope>
</reference>
<dbReference type="InterPro" id="IPR017871">
    <property type="entry name" value="ABC_transporter-like_CS"/>
</dbReference>
<accession>A0A0F9EJ42</accession>
<dbReference type="InterPro" id="IPR012340">
    <property type="entry name" value="NA-bd_OB-fold"/>
</dbReference>
<dbReference type="GO" id="GO:0008643">
    <property type="term" value="P:carbohydrate transport"/>
    <property type="evidence" value="ECO:0007669"/>
    <property type="project" value="InterPro"/>
</dbReference>
<comment type="caution">
    <text evidence="8">The sequence shown here is derived from an EMBL/GenBank/DDBJ whole genome shotgun (WGS) entry which is preliminary data.</text>
</comment>
<evidence type="ECO:0000256" key="6">
    <source>
        <dbReference type="ARBA" id="ARBA00023136"/>
    </source>
</evidence>
<sequence>MASIRLEGINKTFGKNKALRNVSFQVEDGEFFCILGPPGAGKTTTLRIIIGLETPDEGKVYIDDEIVNSVHPSKRDLAMIFQNLALYPDKTIFENIASPLKRLKLDEQEINSKVVEVAKQLRIDWMLKKKPAQLSGGERQRVAIGRAIVRQPSAYLMDEPLSNLDSLLRLEMRLTLKELQTSLKETFIYATHDQVEALSMADRIAILDKGVLQQIGLPGEVYRYPENSLVATVLGNPSMNFITCRIKENKDKVCLIHEAFSAISDKDALSTDVLSSLNTGKDLMLGVRPEDIAISLQKPTEPSVMGEIYVTEPLGNKTIVDVKLGEDIIKVIDGPSFKGEPAQTIWIRMNEAKLHLFETKSRKCVYHASEDSPVRID</sequence>
<dbReference type="InterPro" id="IPR047641">
    <property type="entry name" value="ABC_transpr_MalK/UgpC-like"/>
</dbReference>
<dbReference type="Pfam" id="PF17912">
    <property type="entry name" value="OB_MalK"/>
    <property type="match status" value="1"/>
</dbReference>
<keyword evidence="3" id="KW-0547">Nucleotide-binding</keyword>
<dbReference type="Gene3D" id="2.40.50.140">
    <property type="entry name" value="Nucleic acid-binding proteins"/>
    <property type="match status" value="1"/>
</dbReference>
<keyword evidence="4" id="KW-0067">ATP-binding</keyword>
<dbReference type="GO" id="GO:0005524">
    <property type="term" value="F:ATP binding"/>
    <property type="evidence" value="ECO:0007669"/>
    <property type="project" value="UniProtKB-KW"/>
</dbReference>
<evidence type="ECO:0000256" key="1">
    <source>
        <dbReference type="ARBA" id="ARBA00022448"/>
    </source>
</evidence>
<evidence type="ECO:0000256" key="3">
    <source>
        <dbReference type="ARBA" id="ARBA00022741"/>
    </source>
</evidence>
<evidence type="ECO:0000256" key="5">
    <source>
        <dbReference type="ARBA" id="ARBA00022967"/>
    </source>
</evidence>
<dbReference type="InterPro" id="IPR027417">
    <property type="entry name" value="P-loop_NTPase"/>
</dbReference>
<dbReference type="Pfam" id="PF00005">
    <property type="entry name" value="ABC_tran"/>
    <property type="match status" value="1"/>
</dbReference>
<dbReference type="PROSITE" id="PS00211">
    <property type="entry name" value="ABC_TRANSPORTER_1"/>
    <property type="match status" value="1"/>
</dbReference>
<feature type="domain" description="ABC transporter" evidence="7">
    <location>
        <begin position="4"/>
        <end position="234"/>
    </location>
</feature>
<evidence type="ECO:0000313" key="8">
    <source>
        <dbReference type="EMBL" id="KKL23928.1"/>
    </source>
</evidence>
<dbReference type="AlphaFoldDB" id="A0A0F9EJ42"/>
<dbReference type="EMBL" id="LAZR01036786">
    <property type="protein sequence ID" value="KKL23928.1"/>
    <property type="molecule type" value="Genomic_DNA"/>
</dbReference>
<evidence type="ECO:0000256" key="4">
    <source>
        <dbReference type="ARBA" id="ARBA00022840"/>
    </source>
</evidence>
<dbReference type="GO" id="GO:0140359">
    <property type="term" value="F:ABC-type transporter activity"/>
    <property type="evidence" value="ECO:0007669"/>
    <property type="project" value="InterPro"/>
</dbReference>
<keyword evidence="6" id="KW-0472">Membrane</keyword>
<dbReference type="GO" id="GO:0016887">
    <property type="term" value="F:ATP hydrolysis activity"/>
    <property type="evidence" value="ECO:0007669"/>
    <property type="project" value="InterPro"/>
</dbReference>
<dbReference type="SMART" id="SM00382">
    <property type="entry name" value="AAA"/>
    <property type="match status" value="1"/>
</dbReference>
<evidence type="ECO:0000259" key="7">
    <source>
        <dbReference type="PROSITE" id="PS50893"/>
    </source>
</evidence>
<dbReference type="InterPro" id="IPR015855">
    <property type="entry name" value="ABC_transpr_MalK-like"/>
</dbReference>
<dbReference type="InterPro" id="IPR003593">
    <property type="entry name" value="AAA+_ATPase"/>
</dbReference>
<dbReference type="PROSITE" id="PS50893">
    <property type="entry name" value="ABC_TRANSPORTER_2"/>
    <property type="match status" value="1"/>
</dbReference>
<proteinExistence type="predicted"/>